<keyword evidence="10 11" id="KW-0143">Chaperone</keyword>
<reference evidence="14 15" key="2">
    <citation type="submission" date="2018-08" db="EMBL/GenBank/DDBJ databases">
        <authorList>
            <person name="Laetsch R D."/>
            <person name="Stevens L."/>
            <person name="Kumar S."/>
            <person name="Blaxter L. M."/>
        </authorList>
    </citation>
    <scope>NUCLEOTIDE SEQUENCE [LARGE SCALE GENOMIC DNA]</scope>
</reference>
<evidence type="ECO:0000256" key="9">
    <source>
        <dbReference type="ARBA" id="ARBA00023180"/>
    </source>
</evidence>
<dbReference type="EMBL" id="UYRW01002425">
    <property type="protein sequence ID" value="VDK85066.1"/>
    <property type="molecule type" value="Genomic_DNA"/>
</dbReference>
<comment type="subcellular location">
    <subcellularLocation>
        <location evidence="1">Membrane</location>
        <topology evidence="1">Multi-pass membrane protein</topology>
    </subcellularLocation>
    <subcellularLocation>
        <location evidence="2 11">Mitochondrion matrix</location>
    </subcellularLocation>
</comment>
<evidence type="ECO:0000256" key="10">
    <source>
        <dbReference type="ARBA" id="ARBA00023186"/>
    </source>
</evidence>
<dbReference type="InterPro" id="IPR050932">
    <property type="entry name" value="TM2D1-3-like"/>
</dbReference>
<dbReference type="GO" id="GO:0016020">
    <property type="term" value="C:membrane"/>
    <property type="evidence" value="ECO:0007669"/>
    <property type="project" value="UniProtKB-SubCell"/>
</dbReference>
<feature type="domain" description="TM2" evidence="13">
    <location>
        <begin position="289"/>
        <end position="336"/>
    </location>
</feature>
<dbReference type="AlphaFoldDB" id="A0A182EGB6"/>
<dbReference type="STRING" id="42157.A0A182EGB6"/>
<keyword evidence="8 12" id="KW-0472">Membrane</keyword>
<evidence type="ECO:0000256" key="12">
    <source>
        <dbReference type="SAM" id="Phobius"/>
    </source>
</evidence>
<evidence type="ECO:0000313" key="16">
    <source>
        <dbReference type="WBParaSite" id="nOo.2.0.1.t07137-RA"/>
    </source>
</evidence>
<dbReference type="FunFam" id="1.10.150.250:FF:000002">
    <property type="entry name" value="Succinate dehydrogenase assembly factor 2, mitochondrial"/>
    <property type="match status" value="1"/>
</dbReference>
<evidence type="ECO:0000313" key="14">
    <source>
        <dbReference type="EMBL" id="VDK85066.1"/>
    </source>
</evidence>
<keyword evidence="7 11" id="KW-0496">Mitochondrion</keyword>
<evidence type="ECO:0000256" key="7">
    <source>
        <dbReference type="ARBA" id="ARBA00023128"/>
    </source>
</evidence>
<organism evidence="16">
    <name type="scientific">Onchocerca ochengi</name>
    <name type="common">Filarial nematode worm</name>
    <dbReference type="NCBI Taxonomy" id="42157"/>
    <lineage>
        <taxon>Eukaryota</taxon>
        <taxon>Metazoa</taxon>
        <taxon>Ecdysozoa</taxon>
        <taxon>Nematoda</taxon>
        <taxon>Chromadorea</taxon>
        <taxon>Rhabditida</taxon>
        <taxon>Spirurina</taxon>
        <taxon>Spiruromorpha</taxon>
        <taxon>Filarioidea</taxon>
        <taxon>Onchocercidae</taxon>
        <taxon>Onchocerca</taxon>
    </lineage>
</organism>
<protein>
    <recommendedName>
        <fullName evidence="11">Succinate dehydrogenase assembly factor 2, mitochondrial</fullName>
        <shortName evidence="11">SDH assembly factor 2</shortName>
        <shortName evidence="11">SDHAF2</shortName>
    </recommendedName>
</protein>
<keyword evidence="6 12" id="KW-1133">Transmembrane helix</keyword>
<dbReference type="InterPro" id="IPR028882">
    <property type="entry name" value="SDHAF2"/>
</dbReference>
<dbReference type="HAMAP" id="MF_03057">
    <property type="entry name" value="SDHAF2"/>
    <property type="match status" value="1"/>
</dbReference>
<gene>
    <name evidence="14" type="ORF">NOO_LOCUS7137</name>
</gene>
<dbReference type="InterPro" id="IPR036714">
    <property type="entry name" value="SDH_sf"/>
</dbReference>
<dbReference type="GO" id="GO:0005759">
    <property type="term" value="C:mitochondrial matrix"/>
    <property type="evidence" value="ECO:0007669"/>
    <property type="project" value="UniProtKB-SubCell"/>
</dbReference>
<dbReference type="InterPro" id="IPR007829">
    <property type="entry name" value="TM2"/>
</dbReference>
<evidence type="ECO:0000256" key="6">
    <source>
        <dbReference type="ARBA" id="ARBA00022989"/>
    </source>
</evidence>
<evidence type="ECO:0000259" key="13">
    <source>
        <dbReference type="Pfam" id="PF05154"/>
    </source>
</evidence>
<proteinExistence type="inferred from homology"/>
<comment type="similarity">
    <text evidence="11">Belongs to the SDHAF2 family.</text>
</comment>
<dbReference type="Gene3D" id="1.10.150.250">
    <property type="entry name" value="Flavinator of succinate dehydrogenase"/>
    <property type="match status" value="1"/>
</dbReference>
<dbReference type="WBParaSite" id="nOo.2.0.1.t07137-RA">
    <property type="protein sequence ID" value="nOo.2.0.1.t07137-RA"/>
    <property type="gene ID" value="nOo.2.0.1.g07137"/>
</dbReference>
<sequence length="355" mass="40361">MNRMILFGTIRQLCGKQKWFPQVLAQFSEDSSAKIPQTAYEYHPESRLENEKIETKRSRLLYQSKKRGILENDILLGEFADQMLQKMNLKQLMRYDEIINGEYMEWDLYYYISGRKNLPKDLEGCEVFQLMLDFVKKRTEEEMHVDNVLVVLSISLLSVLGMQTNPISIPKGQKHGNIVIAAVISTPLLPDGDNFGVCELEGFDLNPTGPLVPCNFLDKRWIDCDAPIDISSIPEANNTKVDGACLTWGGTRYENVEQTNVTCRVLPCIECRGPRTFMRKVPCIKYTGHYFLSTLLYSVFLGILAVDRFCLGYSAIAVGKLMTLGGLGLWWIVDIILLITGNLLPADGSNWQPYY</sequence>
<name>A0A182EGB6_ONCOC</name>
<dbReference type="OrthoDB" id="408511at2759"/>
<evidence type="ECO:0000256" key="11">
    <source>
        <dbReference type="HAMAP-Rule" id="MF_03057"/>
    </source>
</evidence>
<feature type="transmembrane region" description="Helical" evidence="12">
    <location>
        <begin position="321"/>
        <end position="344"/>
    </location>
</feature>
<dbReference type="Pfam" id="PF03937">
    <property type="entry name" value="Sdh5"/>
    <property type="match status" value="1"/>
</dbReference>
<evidence type="ECO:0000256" key="4">
    <source>
        <dbReference type="ARBA" id="ARBA00022692"/>
    </source>
</evidence>
<comment type="function">
    <text evidence="11">Plays an essential role in the assembly of succinate dehydrogenase (SDH), an enzyme complex (also referred to as respiratory complex II) that is a component of both the tricarboxylic acid (TCA) cycle and the mitochondrial electron transport chain, and which couples the oxidation of succinate to fumarate with the reduction of ubiquinone (coenzyme Q) to ubiquinol. Required for flavinylation (covalent attachment of FAD) of the flavoprotein subunit of the SDH catalytic dimer.</text>
</comment>
<evidence type="ECO:0000256" key="3">
    <source>
        <dbReference type="ARBA" id="ARBA00008284"/>
    </source>
</evidence>
<accession>A0A182EGB6</accession>
<reference evidence="16" key="1">
    <citation type="submission" date="2016-06" db="UniProtKB">
        <authorList>
            <consortium name="WormBaseParasite"/>
        </authorList>
    </citation>
    <scope>IDENTIFICATION</scope>
</reference>
<evidence type="ECO:0000256" key="8">
    <source>
        <dbReference type="ARBA" id="ARBA00023136"/>
    </source>
</evidence>
<keyword evidence="15" id="KW-1185">Reference proteome</keyword>
<dbReference type="GO" id="GO:0006121">
    <property type="term" value="P:mitochondrial electron transport, succinate to ubiquinone"/>
    <property type="evidence" value="ECO:0007669"/>
    <property type="project" value="UniProtKB-UniRule"/>
</dbReference>
<keyword evidence="5" id="KW-0732">Signal</keyword>
<evidence type="ECO:0000313" key="15">
    <source>
        <dbReference type="Proteomes" id="UP000271087"/>
    </source>
</evidence>
<dbReference type="Pfam" id="PF05154">
    <property type="entry name" value="TM2"/>
    <property type="match status" value="1"/>
</dbReference>
<dbReference type="SUPFAM" id="SSF109910">
    <property type="entry name" value="YgfY-like"/>
    <property type="match status" value="1"/>
</dbReference>
<keyword evidence="4 12" id="KW-0812">Transmembrane</keyword>
<comment type="similarity">
    <text evidence="3">Belongs to the TM2 family.</text>
</comment>
<feature type="transmembrane region" description="Helical" evidence="12">
    <location>
        <begin position="290"/>
        <end position="309"/>
    </location>
</feature>
<evidence type="ECO:0000256" key="1">
    <source>
        <dbReference type="ARBA" id="ARBA00004141"/>
    </source>
</evidence>
<keyword evidence="9" id="KW-0325">Glycoprotein</keyword>
<comment type="subunit">
    <text evidence="11">Interacts with the flavoprotein subunit within the SDH catalytic dimer.</text>
</comment>
<dbReference type="InterPro" id="IPR005631">
    <property type="entry name" value="SDH"/>
</dbReference>
<evidence type="ECO:0000256" key="5">
    <source>
        <dbReference type="ARBA" id="ARBA00022729"/>
    </source>
</evidence>
<dbReference type="PANTHER" id="PTHR21016">
    <property type="entry name" value="BETA-AMYLOID BINDING PROTEIN-RELATED"/>
    <property type="match status" value="1"/>
</dbReference>
<evidence type="ECO:0000256" key="2">
    <source>
        <dbReference type="ARBA" id="ARBA00004305"/>
    </source>
</evidence>
<dbReference type="PANTHER" id="PTHR21016:SF4">
    <property type="entry name" value="TM2 DOMAIN-CONTAINING PROTEIN 2"/>
    <property type="match status" value="1"/>
</dbReference>
<dbReference type="Proteomes" id="UP000271087">
    <property type="component" value="Unassembled WGS sequence"/>
</dbReference>